<dbReference type="Gene3D" id="1.10.10.60">
    <property type="entry name" value="Homeodomain-like"/>
    <property type="match status" value="2"/>
</dbReference>
<feature type="domain" description="HTH araC/xylS-type" evidence="4">
    <location>
        <begin position="189"/>
        <end position="287"/>
    </location>
</feature>
<gene>
    <name evidence="5" type="ORF">B5F15_14225</name>
</gene>
<evidence type="ECO:0000259" key="4">
    <source>
        <dbReference type="PROSITE" id="PS01124"/>
    </source>
</evidence>
<dbReference type="SUPFAM" id="SSF51215">
    <property type="entry name" value="Regulatory protein AraC"/>
    <property type="match status" value="1"/>
</dbReference>
<dbReference type="SUPFAM" id="SSF46689">
    <property type="entry name" value="Homeodomain-like"/>
    <property type="match status" value="2"/>
</dbReference>
<dbReference type="PANTHER" id="PTHR43280">
    <property type="entry name" value="ARAC-FAMILY TRANSCRIPTIONAL REGULATOR"/>
    <property type="match status" value="1"/>
</dbReference>
<accession>A0A1Y4LG81</accession>
<proteinExistence type="predicted"/>
<dbReference type="EMBL" id="NFKL01000024">
    <property type="protein sequence ID" value="OUP55706.1"/>
    <property type="molecule type" value="Genomic_DNA"/>
</dbReference>
<evidence type="ECO:0000256" key="2">
    <source>
        <dbReference type="ARBA" id="ARBA00023125"/>
    </source>
</evidence>
<dbReference type="Pfam" id="PF02311">
    <property type="entry name" value="AraC_binding"/>
    <property type="match status" value="1"/>
</dbReference>
<name>A0A1Y4LG81_9FIRM</name>
<dbReference type="SMART" id="SM00342">
    <property type="entry name" value="HTH_ARAC"/>
    <property type="match status" value="1"/>
</dbReference>
<dbReference type="InterPro" id="IPR018062">
    <property type="entry name" value="HTH_AraC-typ_CS"/>
</dbReference>
<keyword evidence="3" id="KW-0804">Transcription</keyword>
<keyword evidence="1" id="KW-0805">Transcription regulation</keyword>
<dbReference type="PRINTS" id="PR00032">
    <property type="entry name" value="HTHARAC"/>
</dbReference>
<dbReference type="Proteomes" id="UP000195326">
    <property type="component" value="Unassembled WGS sequence"/>
</dbReference>
<organism evidence="5 6">
    <name type="scientific">Butyricicoccus pullicaecorum</name>
    <dbReference type="NCBI Taxonomy" id="501571"/>
    <lineage>
        <taxon>Bacteria</taxon>
        <taxon>Bacillati</taxon>
        <taxon>Bacillota</taxon>
        <taxon>Clostridia</taxon>
        <taxon>Eubacteriales</taxon>
        <taxon>Butyricicoccaceae</taxon>
        <taxon>Butyricicoccus</taxon>
    </lineage>
</organism>
<dbReference type="PANTHER" id="PTHR43280:SF28">
    <property type="entry name" value="HTH-TYPE TRANSCRIPTIONAL ACTIVATOR RHAS"/>
    <property type="match status" value="1"/>
</dbReference>
<evidence type="ECO:0000256" key="3">
    <source>
        <dbReference type="ARBA" id="ARBA00023163"/>
    </source>
</evidence>
<dbReference type="PROSITE" id="PS01124">
    <property type="entry name" value="HTH_ARAC_FAMILY_2"/>
    <property type="match status" value="1"/>
</dbReference>
<dbReference type="InterPro" id="IPR020449">
    <property type="entry name" value="Tscrpt_reg_AraC-type_HTH"/>
</dbReference>
<dbReference type="InterPro" id="IPR009057">
    <property type="entry name" value="Homeodomain-like_sf"/>
</dbReference>
<sequence>MLIAEAGVSQRSERYFFTPSSLARELFYYPTRCGHYFCDHRYSFSHSSEIAQEGDHNRNIMLFLIQAGAMELTLSGKTVLSGAGQVVLFDCRNPYRYTASDGLEFTWLLFNGLNVREYYRRILHGHGGRPCFSLPAGSEIPQILDGLLSGCAADEPPSEADCSQMIHRLLCLLLLGEQPSTQNPDDSIARSIRYMNQHLFESLSVQQVAQAVNLSPSHFSRQFKARTGYSPYEYIVLRRIDKAKYLLTSTRQSVKEIAYQIGYNSEENFIHSFQKHVGISPGLFRKYPI</sequence>
<dbReference type="STRING" id="501571.GCA_900143195_00309"/>
<protein>
    <submittedName>
        <fullName evidence="5">AraC family transcriptional regulator</fullName>
    </submittedName>
</protein>
<reference evidence="6" key="1">
    <citation type="submission" date="2017-04" db="EMBL/GenBank/DDBJ databases">
        <title>Function of individual gut microbiota members based on whole genome sequencing of pure cultures obtained from chicken caecum.</title>
        <authorList>
            <person name="Medvecky M."/>
            <person name="Cejkova D."/>
            <person name="Polansky O."/>
            <person name="Karasova D."/>
            <person name="Kubasova T."/>
            <person name="Cizek A."/>
            <person name="Rychlik I."/>
        </authorList>
    </citation>
    <scope>NUCLEOTIDE SEQUENCE [LARGE SCALE GENOMIC DNA]</scope>
    <source>
        <strain evidence="6">An179</strain>
    </source>
</reference>
<evidence type="ECO:0000313" key="6">
    <source>
        <dbReference type="Proteomes" id="UP000195326"/>
    </source>
</evidence>
<dbReference type="GO" id="GO:0043565">
    <property type="term" value="F:sequence-specific DNA binding"/>
    <property type="evidence" value="ECO:0007669"/>
    <property type="project" value="InterPro"/>
</dbReference>
<dbReference type="PROSITE" id="PS00041">
    <property type="entry name" value="HTH_ARAC_FAMILY_1"/>
    <property type="match status" value="1"/>
</dbReference>
<dbReference type="InterPro" id="IPR037923">
    <property type="entry name" value="HTH-like"/>
</dbReference>
<evidence type="ECO:0000313" key="5">
    <source>
        <dbReference type="EMBL" id="OUP55706.1"/>
    </source>
</evidence>
<keyword evidence="2" id="KW-0238">DNA-binding</keyword>
<comment type="caution">
    <text evidence="5">The sequence shown here is derived from an EMBL/GenBank/DDBJ whole genome shotgun (WGS) entry which is preliminary data.</text>
</comment>
<dbReference type="Pfam" id="PF12833">
    <property type="entry name" value="HTH_18"/>
    <property type="match status" value="1"/>
</dbReference>
<dbReference type="RefSeq" id="WP_087415778.1">
    <property type="nucleotide sequence ID" value="NZ_NFKL01000024.1"/>
</dbReference>
<dbReference type="GO" id="GO:0003700">
    <property type="term" value="F:DNA-binding transcription factor activity"/>
    <property type="evidence" value="ECO:0007669"/>
    <property type="project" value="InterPro"/>
</dbReference>
<dbReference type="InterPro" id="IPR018060">
    <property type="entry name" value="HTH_AraC"/>
</dbReference>
<dbReference type="AlphaFoldDB" id="A0A1Y4LG81"/>
<dbReference type="InterPro" id="IPR003313">
    <property type="entry name" value="AraC-bd"/>
</dbReference>
<evidence type="ECO:0000256" key="1">
    <source>
        <dbReference type="ARBA" id="ARBA00023015"/>
    </source>
</evidence>